<dbReference type="EMBL" id="JXJN01008147">
    <property type="status" value="NOT_ANNOTATED_CDS"/>
    <property type="molecule type" value="Genomic_DNA"/>
</dbReference>
<organism evidence="2 3">
    <name type="scientific">Glossina palpalis gambiensis</name>
    <dbReference type="NCBI Taxonomy" id="67801"/>
    <lineage>
        <taxon>Eukaryota</taxon>
        <taxon>Metazoa</taxon>
        <taxon>Ecdysozoa</taxon>
        <taxon>Arthropoda</taxon>
        <taxon>Hexapoda</taxon>
        <taxon>Insecta</taxon>
        <taxon>Pterygota</taxon>
        <taxon>Neoptera</taxon>
        <taxon>Endopterygota</taxon>
        <taxon>Diptera</taxon>
        <taxon>Brachycera</taxon>
        <taxon>Muscomorpha</taxon>
        <taxon>Hippoboscoidea</taxon>
        <taxon>Glossinidae</taxon>
        <taxon>Glossina</taxon>
    </lineage>
</organism>
<evidence type="ECO:0000256" key="1">
    <source>
        <dbReference type="SAM" id="Phobius"/>
    </source>
</evidence>
<name>A0A1B0B418_9MUSC</name>
<dbReference type="Proteomes" id="UP000092460">
    <property type="component" value="Unassembled WGS sequence"/>
</dbReference>
<dbReference type="VEuPathDB" id="VectorBase:GPPI018176"/>
<keyword evidence="1" id="KW-0812">Transmembrane</keyword>
<dbReference type="EnsemblMetazoa" id="GPPI018176-RA">
    <property type="protein sequence ID" value="GPPI018176-PA"/>
    <property type="gene ID" value="GPPI018176"/>
</dbReference>
<dbReference type="AlphaFoldDB" id="A0A1B0B418"/>
<keyword evidence="1" id="KW-1133">Transmembrane helix</keyword>
<keyword evidence="1" id="KW-0472">Membrane</keyword>
<reference evidence="3" key="1">
    <citation type="submission" date="2015-01" db="EMBL/GenBank/DDBJ databases">
        <authorList>
            <person name="Aksoy S."/>
            <person name="Warren W."/>
            <person name="Wilson R.K."/>
        </authorList>
    </citation>
    <scope>NUCLEOTIDE SEQUENCE [LARGE SCALE GENOMIC DNA]</scope>
    <source>
        <strain evidence="3">IAEA</strain>
    </source>
</reference>
<evidence type="ECO:0000313" key="3">
    <source>
        <dbReference type="Proteomes" id="UP000092460"/>
    </source>
</evidence>
<feature type="transmembrane region" description="Helical" evidence="1">
    <location>
        <begin position="20"/>
        <end position="51"/>
    </location>
</feature>
<protein>
    <submittedName>
        <fullName evidence="2">Uncharacterized protein</fullName>
    </submittedName>
</protein>
<sequence length="124" mass="13897">MAAFVIADCVDDNNNEGVSIVVVTIIVLSVVVTDVPLLLAGAVIVFVVFVADVEEKYFIELNRARKLCLYHLQQKPVPQIIGHAKHVLVRTTAISHVQDFSKKHTLLEVMSYATRHLREDEYVV</sequence>
<keyword evidence="3" id="KW-1185">Reference proteome</keyword>
<proteinExistence type="predicted"/>
<accession>A0A1B0B418</accession>
<reference evidence="2" key="2">
    <citation type="submission" date="2020-05" db="UniProtKB">
        <authorList>
            <consortium name="EnsemblMetazoa"/>
        </authorList>
    </citation>
    <scope>IDENTIFICATION</scope>
    <source>
        <strain evidence="2">IAEA</strain>
    </source>
</reference>
<evidence type="ECO:0000313" key="2">
    <source>
        <dbReference type="EnsemblMetazoa" id="GPPI018176-PA"/>
    </source>
</evidence>